<dbReference type="SMART" id="SM00448">
    <property type="entry name" value="REC"/>
    <property type="match status" value="1"/>
</dbReference>
<dbReference type="PANTHER" id="PTHR45339">
    <property type="entry name" value="HYBRID SIGNAL TRANSDUCTION HISTIDINE KINASE J"/>
    <property type="match status" value="1"/>
</dbReference>
<keyword evidence="6" id="KW-1185">Reference proteome</keyword>
<dbReference type="RefSeq" id="WP_209144437.1">
    <property type="nucleotide sequence ID" value="NZ_JAGHKO010000024.1"/>
</dbReference>
<evidence type="ECO:0000313" key="6">
    <source>
        <dbReference type="Proteomes" id="UP000677244"/>
    </source>
</evidence>
<dbReference type="Proteomes" id="UP000677244">
    <property type="component" value="Unassembled WGS sequence"/>
</dbReference>
<evidence type="ECO:0000256" key="2">
    <source>
        <dbReference type="ARBA" id="ARBA00023012"/>
    </source>
</evidence>
<organism evidence="5 6">
    <name type="scientific">Niastella soli</name>
    <dbReference type="NCBI Taxonomy" id="2821487"/>
    <lineage>
        <taxon>Bacteria</taxon>
        <taxon>Pseudomonadati</taxon>
        <taxon>Bacteroidota</taxon>
        <taxon>Chitinophagia</taxon>
        <taxon>Chitinophagales</taxon>
        <taxon>Chitinophagaceae</taxon>
        <taxon>Niastella</taxon>
    </lineage>
</organism>
<reference evidence="5 6" key="1">
    <citation type="submission" date="2021-03" db="EMBL/GenBank/DDBJ databases">
        <title>Assistant Professor.</title>
        <authorList>
            <person name="Huq M.A."/>
        </authorList>
    </citation>
    <scope>NUCLEOTIDE SEQUENCE [LARGE SCALE GENOMIC DNA]</scope>
    <source>
        <strain evidence="5 6">MAH-29</strain>
    </source>
</reference>
<accession>A0ABS3Z4Q7</accession>
<keyword evidence="1 3" id="KW-0597">Phosphoprotein</keyword>
<feature type="domain" description="Response regulatory" evidence="4">
    <location>
        <begin position="10"/>
        <end position="127"/>
    </location>
</feature>
<name>A0ABS3Z4Q7_9BACT</name>
<keyword evidence="2" id="KW-0902">Two-component regulatory system</keyword>
<evidence type="ECO:0000256" key="1">
    <source>
        <dbReference type="ARBA" id="ARBA00022553"/>
    </source>
</evidence>
<feature type="modified residue" description="4-aspartylphosphate" evidence="3">
    <location>
        <position position="60"/>
    </location>
</feature>
<protein>
    <submittedName>
        <fullName evidence="5">Response regulator</fullName>
    </submittedName>
</protein>
<dbReference type="PANTHER" id="PTHR45339:SF1">
    <property type="entry name" value="HYBRID SIGNAL TRANSDUCTION HISTIDINE KINASE J"/>
    <property type="match status" value="1"/>
</dbReference>
<proteinExistence type="predicted"/>
<dbReference type="Gene3D" id="3.40.50.2300">
    <property type="match status" value="1"/>
</dbReference>
<gene>
    <name evidence="5" type="ORF">J7I42_32975</name>
</gene>
<dbReference type="PROSITE" id="PS50110">
    <property type="entry name" value="RESPONSE_REGULATORY"/>
    <property type="match status" value="1"/>
</dbReference>
<dbReference type="CDD" id="cd17546">
    <property type="entry name" value="REC_hyHK_CKI1_RcsC-like"/>
    <property type="match status" value="1"/>
</dbReference>
<dbReference type="InterPro" id="IPR011006">
    <property type="entry name" value="CheY-like_superfamily"/>
</dbReference>
<sequence length="137" mass="15500">MGESVLAHRHILIVDDDVRNTYALVSYLETHDMEIYTAGNGYGALEMLQRYHEIELVLMDIMMPGIDGYETMRRIRNNLLMVELPIIAVTANAMIGDREKCLSAGATDYISKPLNLKALLEKMEQLVGIPKNSMNDR</sequence>
<dbReference type="EMBL" id="JAGHKO010000024">
    <property type="protein sequence ID" value="MBO9205147.1"/>
    <property type="molecule type" value="Genomic_DNA"/>
</dbReference>
<dbReference type="Pfam" id="PF00072">
    <property type="entry name" value="Response_reg"/>
    <property type="match status" value="1"/>
</dbReference>
<evidence type="ECO:0000259" key="4">
    <source>
        <dbReference type="PROSITE" id="PS50110"/>
    </source>
</evidence>
<dbReference type="SUPFAM" id="SSF52172">
    <property type="entry name" value="CheY-like"/>
    <property type="match status" value="1"/>
</dbReference>
<evidence type="ECO:0000256" key="3">
    <source>
        <dbReference type="PROSITE-ProRule" id="PRU00169"/>
    </source>
</evidence>
<dbReference type="InterPro" id="IPR001789">
    <property type="entry name" value="Sig_transdc_resp-reg_receiver"/>
</dbReference>
<evidence type="ECO:0000313" key="5">
    <source>
        <dbReference type="EMBL" id="MBO9205147.1"/>
    </source>
</evidence>
<comment type="caution">
    <text evidence="5">The sequence shown here is derived from an EMBL/GenBank/DDBJ whole genome shotgun (WGS) entry which is preliminary data.</text>
</comment>